<evidence type="ECO:0000313" key="6">
    <source>
        <dbReference type="Proteomes" id="UP001302249"/>
    </source>
</evidence>
<gene>
    <name evidence="5" type="primary">bamE</name>
    <name evidence="5" type="ORF">RPR59_03195</name>
</gene>
<protein>
    <submittedName>
        <fullName evidence="5">Outer membrane protein assembly factor BamE</fullName>
    </submittedName>
</protein>
<dbReference type="RefSeq" id="WP_313916599.1">
    <property type="nucleotide sequence ID" value="NZ_CP135076.1"/>
</dbReference>
<dbReference type="InterPro" id="IPR037873">
    <property type="entry name" value="BamE-like"/>
</dbReference>
<proteinExistence type="predicted"/>
<evidence type="ECO:0000256" key="1">
    <source>
        <dbReference type="ARBA" id="ARBA00022729"/>
    </source>
</evidence>
<reference evidence="5 6" key="1">
    <citation type="submission" date="2023-09" db="EMBL/GenBank/DDBJ databases">
        <authorList>
            <person name="Rey-Velasco X."/>
        </authorList>
    </citation>
    <scope>NUCLEOTIDE SEQUENCE [LARGE SCALE GENOMIC DNA]</scope>
    <source>
        <strain evidence="5 6">W311</strain>
    </source>
</reference>
<evidence type="ECO:0000313" key="5">
    <source>
        <dbReference type="EMBL" id="WNO54283.1"/>
    </source>
</evidence>
<dbReference type="InterPro" id="IPR007450">
    <property type="entry name" value="BamE_dom"/>
</dbReference>
<name>A0ABZ0BAA1_9SPHN</name>
<sequence length="160" mass="17359">MSVLFKRVLFAAGLAAMAATGGCTKMRAHHGYVTDADLANSIQPGVDNRDSVRRVLGTPTLPSQYTASEWYYVGRDTRSLSYRNPKPVGQTTLRIRFDDKGVVKSIDRLGMEQVVSIDPSNKKTPTLGRKRGFFDQLFGNIGQVTPGGLGGGANPNNQNQ</sequence>
<keyword evidence="2" id="KW-0472">Membrane</keyword>
<dbReference type="Proteomes" id="UP001302249">
    <property type="component" value="Chromosome"/>
</dbReference>
<evidence type="ECO:0000256" key="2">
    <source>
        <dbReference type="ARBA" id="ARBA00023136"/>
    </source>
</evidence>
<feature type="signal peptide" evidence="3">
    <location>
        <begin position="1"/>
        <end position="18"/>
    </location>
</feature>
<dbReference type="Gene3D" id="3.30.1450.10">
    <property type="match status" value="1"/>
</dbReference>
<keyword evidence="6" id="KW-1185">Reference proteome</keyword>
<organism evidence="5 6">
    <name type="scientific">Stakelama saccharophila</name>
    <dbReference type="NCBI Taxonomy" id="3075605"/>
    <lineage>
        <taxon>Bacteria</taxon>
        <taxon>Pseudomonadati</taxon>
        <taxon>Pseudomonadota</taxon>
        <taxon>Alphaproteobacteria</taxon>
        <taxon>Sphingomonadales</taxon>
        <taxon>Sphingomonadaceae</taxon>
        <taxon>Stakelama</taxon>
    </lineage>
</organism>
<evidence type="ECO:0000256" key="3">
    <source>
        <dbReference type="SAM" id="SignalP"/>
    </source>
</evidence>
<dbReference type="EMBL" id="CP135076">
    <property type="protein sequence ID" value="WNO54283.1"/>
    <property type="molecule type" value="Genomic_DNA"/>
</dbReference>
<feature type="domain" description="Outer membrane protein assembly factor BamE" evidence="4">
    <location>
        <begin position="31"/>
        <end position="106"/>
    </location>
</feature>
<dbReference type="PROSITE" id="PS51257">
    <property type="entry name" value="PROKAR_LIPOPROTEIN"/>
    <property type="match status" value="1"/>
</dbReference>
<evidence type="ECO:0000259" key="4">
    <source>
        <dbReference type="Pfam" id="PF04355"/>
    </source>
</evidence>
<accession>A0ABZ0BAA1</accession>
<feature type="chain" id="PRO_5045072993" evidence="3">
    <location>
        <begin position="19"/>
        <end position="160"/>
    </location>
</feature>
<dbReference type="Pfam" id="PF04355">
    <property type="entry name" value="BamE"/>
    <property type="match status" value="1"/>
</dbReference>
<keyword evidence="1 3" id="KW-0732">Signal</keyword>